<reference evidence="2" key="2">
    <citation type="submission" date="2011-02" db="EMBL/GenBank/DDBJ databases">
        <title>The complete genome of Desulfurobacterium thermolithotrophum DSM 11699.</title>
        <authorList>
            <consortium name="US DOE Joint Genome Institute (JGI-PGF)"/>
            <person name="Lucas S."/>
            <person name="Copeland A."/>
            <person name="Lapidus A."/>
            <person name="Bruce D."/>
            <person name="Goodwin L."/>
            <person name="Pitluck S."/>
            <person name="Kyrpides N."/>
            <person name="Mavromatis K."/>
            <person name="Pagani I."/>
            <person name="Ivanova N."/>
            <person name="Mikhailova N."/>
            <person name="Daligault H."/>
            <person name="Detter J.C."/>
            <person name="Tapia R."/>
            <person name="Han C."/>
            <person name="Land M."/>
            <person name="Hauser L."/>
            <person name="Markowitz V."/>
            <person name="Cheng J.-F."/>
            <person name="Hugenholtz P."/>
            <person name="Woyke T."/>
            <person name="Wu D."/>
            <person name="Spring S."/>
            <person name="Brambilla E."/>
            <person name="Klenk H.-P."/>
            <person name="Eisen J.A."/>
        </authorList>
    </citation>
    <scope>NUCLEOTIDE SEQUENCE [LARGE SCALE GENOMIC DNA]</scope>
    <source>
        <strain evidence="2">DSM 11699 / BSA</strain>
    </source>
</reference>
<dbReference type="Proteomes" id="UP000007102">
    <property type="component" value="Chromosome"/>
</dbReference>
<protein>
    <submittedName>
        <fullName evidence="1">Uncharacterized protein</fullName>
    </submittedName>
</protein>
<dbReference type="OrthoDB" id="15548at2"/>
<dbReference type="RefSeq" id="WP_013638635.1">
    <property type="nucleotide sequence ID" value="NC_015185.1"/>
</dbReference>
<dbReference type="KEGG" id="dte:Dester_1045"/>
<organism evidence="1 2">
    <name type="scientific">Desulfurobacterium thermolithotrophum (strain DSM 11699 / BSA)</name>
    <dbReference type="NCBI Taxonomy" id="868864"/>
    <lineage>
        <taxon>Bacteria</taxon>
        <taxon>Pseudomonadati</taxon>
        <taxon>Aquificota</taxon>
        <taxon>Aquificia</taxon>
        <taxon>Desulfurobacteriales</taxon>
        <taxon>Desulfurobacteriaceae</taxon>
        <taxon>Desulfurobacterium</taxon>
    </lineage>
</organism>
<proteinExistence type="predicted"/>
<accession>F0S002</accession>
<dbReference type="EMBL" id="CP002543">
    <property type="protein sequence ID" value="ADY73683.1"/>
    <property type="molecule type" value="Genomic_DNA"/>
</dbReference>
<dbReference type="AlphaFoldDB" id="F0S002"/>
<dbReference type="STRING" id="868864.Dester_1045"/>
<reference evidence="1 2" key="1">
    <citation type="journal article" date="2011" name="Stand. Genomic Sci.">
        <title>Complete genome sequence of the thermophilic sulfur-reducer Desulfurobacterium thermolithotrophum type strain (BSA(T)) from a deep-sea hydrothermal vent.</title>
        <authorList>
            <person name="Goker M."/>
            <person name="Daligault H."/>
            <person name="Mwirichia R."/>
            <person name="Lapidus A."/>
            <person name="Lucas S."/>
            <person name="Deshpande S."/>
            <person name="Pagani I."/>
            <person name="Tapia R."/>
            <person name="Cheng J.F."/>
            <person name="Goodwin L."/>
            <person name="Pitluck S."/>
            <person name="Liolios K."/>
            <person name="Ivanova N."/>
            <person name="Mavromatis K."/>
            <person name="Mikhailova N."/>
            <person name="Pati A."/>
            <person name="Chen A."/>
            <person name="Palaniappan K."/>
            <person name="Han C."/>
            <person name="Land M."/>
            <person name="Hauser L."/>
            <person name="Pan C."/>
            <person name="Brambilla E.M."/>
            <person name="Rohde M."/>
            <person name="Spring S."/>
            <person name="Sikorski J."/>
            <person name="Wirth R."/>
            <person name="Detter J.C."/>
            <person name="Woyke T."/>
            <person name="Bristow J."/>
            <person name="Eisen J.A."/>
            <person name="Markowitz V."/>
            <person name="Hugenholtz P."/>
            <person name="Kyrpides N.C."/>
            <person name="Klenk H.P."/>
        </authorList>
    </citation>
    <scope>NUCLEOTIDE SEQUENCE [LARGE SCALE GENOMIC DNA]</scope>
    <source>
        <strain evidence="2">DSM 11699 / BSA</strain>
    </source>
</reference>
<dbReference type="eggNOG" id="ENOG502ZXC5">
    <property type="taxonomic scope" value="Bacteria"/>
</dbReference>
<evidence type="ECO:0000313" key="2">
    <source>
        <dbReference type="Proteomes" id="UP000007102"/>
    </source>
</evidence>
<sequence length="101" mass="12115">MRIKNRFEDERYILVCADWEGNEFIYFKDKLQSTETLAIPSKPLDLKIFWKKYKEDEGYCLPCELFLHCDSKVMTADNIVVEWGLTLERLNKFKTLIEKID</sequence>
<keyword evidence="2" id="KW-1185">Reference proteome</keyword>
<dbReference type="HOGENOM" id="CLU_2286972_0_0_0"/>
<gene>
    <name evidence="1" type="ordered locus">Dester_1045</name>
</gene>
<name>F0S002_DESTD</name>
<dbReference type="InParanoid" id="F0S002"/>
<evidence type="ECO:0000313" key="1">
    <source>
        <dbReference type="EMBL" id="ADY73683.1"/>
    </source>
</evidence>